<keyword evidence="7" id="KW-1185">Reference proteome</keyword>
<organism evidence="6 7">
    <name type="scientific">Brevibacillus centrosporus</name>
    <dbReference type="NCBI Taxonomy" id="54910"/>
    <lineage>
        <taxon>Bacteria</taxon>
        <taxon>Bacillati</taxon>
        <taxon>Bacillota</taxon>
        <taxon>Bacilli</taxon>
        <taxon>Bacillales</taxon>
        <taxon>Paenibacillaceae</taxon>
        <taxon>Brevibacillus</taxon>
    </lineage>
</organism>
<dbReference type="InterPro" id="IPR015424">
    <property type="entry name" value="PyrdxlP-dep_Trfase"/>
</dbReference>
<dbReference type="Proteomes" id="UP000198915">
    <property type="component" value="Unassembled WGS sequence"/>
</dbReference>
<dbReference type="InterPro" id="IPR000653">
    <property type="entry name" value="DegT/StrS_aminotransferase"/>
</dbReference>
<dbReference type="STRING" id="1884381.SAMN05518846_12047"/>
<dbReference type="GO" id="GO:0008483">
    <property type="term" value="F:transaminase activity"/>
    <property type="evidence" value="ECO:0007669"/>
    <property type="project" value="TreeGrafter"/>
</dbReference>
<dbReference type="GO" id="GO:0000271">
    <property type="term" value="P:polysaccharide biosynthetic process"/>
    <property type="evidence" value="ECO:0007669"/>
    <property type="project" value="TreeGrafter"/>
</dbReference>
<sequence>MNKIPILDLQQEIEFLREKLFGAFEDVLKSGQFIMGPQVKALENELADFLGVKHAVALNSGTDALVIGLRALGIKEGDEVITTPFTFYATAEAIQHVGATTVFADIDPETYNLRVESLEEKITARTKAIIPVHLFGQAADMDAIQNLAKKYDLKIVEDVAQAFGGTFNGSMLGTIGDVGCFSFFPTKNLGAYGDGGLLTTNHDEVAEIAKMLRSHGSKKKYYNELVGYNSRLDEMQAAVLRIKLPYIRDWNAKREQAAAYYSAALNELPEVVTPAIHPQCNHVFHQYTIRVSQNKRDALKAYLEEQGISTMVYYPTPVHKLPIFQDVEEAFPVSEQAAAEVLSLPIWPHIQREVQEQVITAIKNFFKG</sequence>
<feature type="modified residue" description="N6-(pyridoxal phosphate)lysine" evidence="4">
    <location>
        <position position="187"/>
    </location>
</feature>
<dbReference type="InterPro" id="IPR015422">
    <property type="entry name" value="PyrdxlP-dep_Trfase_small"/>
</dbReference>
<dbReference type="EMBL" id="FORT01000020">
    <property type="protein sequence ID" value="SFK79849.1"/>
    <property type="molecule type" value="Genomic_DNA"/>
</dbReference>
<dbReference type="GO" id="GO:0030170">
    <property type="term" value="F:pyridoxal phosphate binding"/>
    <property type="evidence" value="ECO:0007669"/>
    <property type="project" value="UniProtKB-ARBA"/>
</dbReference>
<dbReference type="InterPro" id="IPR015421">
    <property type="entry name" value="PyrdxlP-dep_Trfase_major"/>
</dbReference>
<protein>
    <submittedName>
        <fullName evidence="6">dTDP-4-amino-4,6-dideoxygalactose transaminase</fullName>
    </submittedName>
</protein>
<dbReference type="Pfam" id="PF01041">
    <property type="entry name" value="DegT_DnrJ_EryC1"/>
    <property type="match status" value="1"/>
</dbReference>
<dbReference type="PANTHER" id="PTHR30244:SF36">
    <property type="entry name" value="3-OXO-GLUCOSE-6-PHOSPHATE:GLUTAMATE AMINOTRANSFERASE"/>
    <property type="match status" value="1"/>
</dbReference>
<dbReference type="Gene3D" id="3.40.640.10">
    <property type="entry name" value="Type I PLP-dependent aspartate aminotransferase-like (Major domain)"/>
    <property type="match status" value="1"/>
</dbReference>
<dbReference type="PANTHER" id="PTHR30244">
    <property type="entry name" value="TRANSAMINASE"/>
    <property type="match status" value="1"/>
</dbReference>
<comment type="similarity">
    <text evidence="2 5">Belongs to the DegT/DnrJ/EryC1 family.</text>
</comment>
<evidence type="ECO:0000256" key="4">
    <source>
        <dbReference type="PIRSR" id="PIRSR000390-2"/>
    </source>
</evidence>
<gene>
    <name evidence="6" type="ORF">SAMN05518846_12047</name>
</gene>
<evidence type="ECO:0000313" key="6">
    <source>
        <dbReference type="EMBL" id="SFK79849.1"/>
    </source>
</evidence>
<dbReference type="PIRSF" id="PIRSF000390">
    <property type="entry name" value="PLP_StrS"/>
    <property type="match status" value="1"/>
</dbReference>
<dbReference type="RefSeq" id="WP_092275501.1">
    <property type="nucleotide sequence ID" value="NZ_FORT01000020.1"/>
</dbReference>
<accession>A0A1I4CHU0</accession>
<name>A0A1I4CHU0_9BACL</name>
<dbReference type="AlphaFoldDB" id="A0A1I4CHU0"/>
<feature type="active site" description="Proton acceptor" evidence="3">
    <location>
        <position position="187"/>
    </location>
</feature>
<evidence type="ECO:0000256" key="5">
    <source>
        <dbReference type="RuleBase" id="RU004508"/>
    </source>
</evidence>
<dbReference type="FunFam" id="3.40.640.10:FF:000089">
    <property type="entry name" value="Aminotransferase, DegT/DnrJ/EryC1/StrS family"/>
    <property type="match status" value="1"/>
</dbReference>
<dbReference type="CDD" id="cd00616">
    <property type="entry name" value="AHBA_syn"/>
    <property type="match status" value="1"/>
</dbReference>
<reference evidence="7" key="1">
    <citation type="submission" date="2016-10" db="EMBL/GenBank/DDBJ databases">
        <authorList>
            <person name="Varghese N."/>
            <person name="Submissions S."/>
        </authorList>
    </citation>
    <scope>NUCLEOTIDE SEQUENCE [LARGE SCALE GENOMIC DNA]</scope>
    <source>
        <strain evidence="7">OK042</strain>
    </source>
</reference>
<proteinExistence type="inferred from homology"/>
<keyword evidence="1 4" id="KW-0663">Pyridoxal phosphate</keyword>
<evidence type="ECO:0000256" key="3">
    <source>
        <dbReference type="PIRSR" id="PIRSR000390-1"/>
    </source>
</evidence>
<evidence type="ECO:0000256" key="2">
    <source>
        <dbReference type="ARBA" id="ARBA00037999"/>
    </source>
</evidence>
<evidence type="ECO:0000256" key="1">
    <source>
        <dbReference type="ARBA" id="ARBA00022898"/>
    </source>
</evidence>
<dbReference type="Gene3D" id="3.90.1150.10">
    <property type="entry name" value="Aspartate Aminotransferase, domain 1"/>
    <property type="match status" value="1"/>
</dbReference>
<dbReference type="SUPFAM" id="SSF53383">
    <property type="entry name" value="PLP-dependent transferases"/>
    <property type="match status" value="1"/>
</dbReference>
<evidence type="ECO:0000313" key="7">
    <source>
        <dbReference type="Proteomes" id="UP000198915"/>
    </source>
</evidence>